<keyword evidence="1" id="KW-0805">Transcription regulation</keyword>
<evidence type="ECO:0000259" key="6">
    <source>
        <dbReference type="PROSITE" id="PS50977"/>
    </source>
</evidence>
<name>A0ABR6E9J2_9ACTN</name>
<dbReference type="SUPFAM" id="SSF48498">
    <property type="entry name" value="Tetracyclin repressor-like, C-terminal domain"/>
    <property type="match status" value="1"/>
</dbReference>
<dbReference type="InterPro" id="IPR036271">
    <property type="entry name" value="Tet_transcr_reg_TetR-rel_C_sf"/>
</dbReference>
<dbReference type="Pfam" id="PF00440">
    <property type="entry name" value="TetR_N"/>
    <property type="match status" value="1"/>
</dbReference>
<evidence type="ECO:0000256" key="3">
    <source>
        <dbReference type="ARBA" id="ARBA00023163"/>
    </source>
</evidence>
<dbReference type="Gene3D" id="1.10.357.10">
    <property type="entry name" value="Tetracycline Repressor, domain 2"/>
    <property type="match status" value="1"/>
</dbReference>
<dbReference type="InterPro" id="IPR004111">
    <property type="entry name" value="Repressor_TetR_C"/>
</dbReference>
<feature type="region of interest" description="Disordered" evidence="5">
    <location>
        <begin position="1"/>
        <end position="35"/>
    </location>
</feature>
<comment type="caution">
    <text evidence="7">The sequence shown here is derived from an EMBL/GenBank/DDBJ whole genome shotgun (WGS) entry which is preliminary data.</text>
</comment>
<keyword evidence="2 4" id="KW-0238">DNA-binding</keyword>
<dbReference type="Pfam" id="PF02909">
    <property type="entry name" value="TetR_C_1"/>
    <property type="match status" value="1"/>
</dbReference>
<organism evidence="7 8">
    <name type="scientific">Streptomyces durbertensis</name>
    <dbReference type="NCBI Taxonomy" id="2448886"/>
    <lineage>
        <taxon>Bacteria</taxon>
        <taxon>Bacillati</taxon>
        <taxon>Actinomycetota</taxon>
        <taxon>Actinomycetes</taxon>
        <taxon>Kitasatosporales</taxon>
        <taxon>Streptomycetaceae</taxon>
        <taxon>Streptomyces</taxon>
    </lineage>
</organism>
<keyword evidence="8" id="KW-1185">Reference proteome</keyword>
<dbReference type="Gene3D" id="1.10.10.60">
    <property type="entry name" value="Homeodomain-like"/>
    <property type="match status" value="1"/>
</dbReference>
<dbReference type="PRINTS" id="PR00455">
    <property type="entry name" value="HTHTETR"/>
</dbReference>
<dbReference type="PANTHER" id="PTHR30055:SF151">
    <property type="entry name" value="TRANSCRIPTIONAL REGULATORY PROTEIN"/>
    <property type="match status" value="1"/>
</dbReference>
<evidence type="ECO:0000313" key="8">
    <source>
        <dbReference type="Proteomes" id="UP000766698"/>
    </source>
</evidence>
<dbReference type="SUPFAM" id="SSF46689">
    <property type="entry name" value="Homeodomain-like"/>
    <property type="match status" value="1"/>
</dbReference>
<evidence type="ECO:0000313" key="7">
    <source>
        <dbReference type="EMBL" id="MBB1242011.1"/>
    </source>
</evidence>
<dbReference type="Proteomes" id="UP000766698">
    <property type="component" value="Unassembled WGS sequence"/>
</dbReference>
<keyword evidence="3" id="KW-0804">Transcription</keyword>
<evidence type="ECO:0000256" key="5">
    <source>
        <dbReference type="SAM" id="MobiDB-lite"/>
    </source>
</evidence>
<dbReference type="InterPro" id="IPR009057">
    <property type="entry name" value="Homeodomain-like_sf"/>
</dbReference>
<feature type="compositionally biased region" description="Polar residues" evidence="5">
    <location>
        <begin position="1"/>
        <end position="14"/>
    </location>
</feature>
<evidence type="ECO:0000256" key="1">
    <source>
        <dbReference type="ARBA" id="ARBA00023015"/>
    </source>
</evidence>
<gene>
    <name evidence="7" type="ORF">GL263_00235</name>
</gene>
<dbReference type="PROSITE" id="PS50977">
    <property type="entry name" value="HTH_TETR_2"/>
    <property type="match status" value="1"/>
</dbReference>
<sequence>MAANRASQPRSSVWLTPRPPTRGRRGADSGSGAGSLDREKIVATAVRLLDAEGTAQCSMRRLAAELGVTPMSLYWYVNNKDDLMELALDAVAGEIALPDLEAGNDWRDDLRALAASWRHTMIGHPWAIRCYGEYLNIGPQSMRFSRCAQAVVARSPLPEEEHSTALSAVFQYVYGFTSMESRWQEYGRESGRSPDEFFEEVAGSVAQAPGIKATGGMIERHSGLTMQQMRDLDFDRTLDWLLAGMCVGRRS</sequence>
<proteinExistence type="predicted"/>
<dbReference type="InterPro" id="IPR001647">
    <property type="entry name" value="HTH_TetR"/>
</dbReference>
<reference evidence="8" key="1">
    <citation type="journal article" date="2020" name="Syst. Appl. Microbiol.">
        <title>Streptomyces alkaliterrae sp. nov., isolated from an alkaline soil, and emended descriptions of Streptomyces alkaliphilus, Streptomyces calidiresistens and Streptomyces durbertensis.</title>
        <authorList>
            <person name="Swiecimska M."/>
            <person name="Golinska P."/>
            <person name="Nouioui I."/>
            <person name="Wypij M."/>
            <person name="Rai M."/>
            <person name="Sangal V."/>
            <person name="Goodfellow M."/>
        </authorList>
    </citation>
    <scope>NUCLEOTIDE SEQUENCE [LARGE SCALE GENOMIC DNA]</scope>
    <source>
        <strain evidence="8">DSM 104538</strain>
    </source>
</reference>
<protein>
    <submittedName>
        <fullName evidence="7">TetR/AcrR family transcriptional regulator C-terminal domain-containing protein</fullName>
    </submittedName>
</protein>
<dbReference type="EMBL" id="WMLF01000002">
    <property type="protein sequence ID" value="MBB1242011.1"/>
    <property type="molecule type" value="Genomic_DNA"/>
</dbReference>
<evidence type="ECO:0000256" key="4">
    <source>
        <dbReference type="PROSITE-ProRule" id="PRU00335"/>
    </source>
</evidence>
<dbReference type="PANTHER" id="PTHR30055">
    <property type="entry name" value="HTH-TYPE TRANSCRIPTIONAL REGULATOR RUTR"/>
    <property type="match status" value="1"/>
</dbReference>
<accession>A0ABR6E9J2</accession>
<evidence type="ECO:0000256" key="2">
    <source>
        <dbReference type="ARBA" id="ARBA00023125"/>
    </source>
</evidence>
<dbReference type="InterPro" id="IPR050109">
    <property type="entry name" value="HTH-type_TetR-like_transc_reg"/>
</dbReference>
<feature type="DNA-binding region" description="H-T-H motif" evidence="4">
    <location>
        <begin position="58"/>
        <end position="77"/>
    </location>
</feature>
<feature type="domain" description="HTH tetR-type" evidence="6">
    <location>
        <begin position="35"/>
        <end position="95"/>
    </location>
</feature>
<dbReference type="RefSeq" id="WP_182853451.1">
    <property type="nucleotide sequence ID" value="NZ_WMLF01000002.1"/>
</dbReference>